<dbReference type="CDD" id="cd00211">
    <property type="entry name" value="PTS_IIA_fru"/>
    <property type="match status" value="1"/>
</dbReference>
<dbReference type="SUPFAM" id="SSF55804">
    <property type="entry name" value="Phoshotransferase/anion transport protein"/>
    <property type="match status" value="1"/>
</dbReference>
<protein>
    <submittedName>
        <fullName evidence="7">Transcription antiterminator BglG</fullName>
    </submittedName>
</protein>
<dbReference type="PANTHER" id="PTHR30185">
    <property type="entry name" value="CRYPTIC BETA-GLUCOSIDE BGL OPERON ANTITERMINATOR"/>
    <property type="match status" value="1"/>
</dbReference>
<dbReference type="Pfam" id="PF05043">
    <property type="entry name" value="Mga"/>
    <property type="match status" value="1"/>
</dbReference>
<evidence type="ECO:0000313" key="8">
    <source>
        <dbReference type="Proteomes" id="UP000028525"/>
    </source>
</evidence>
<keyword evidence="2" id="KW-0805">Transcription regulation</keyword>
<dbReference type="STRING" id="29354.IO98_06060"/>
<dbReference type="InterPro" id="IPR036388">
    <property type="entry name" value="WH-like_DNA-bd_sf"/>
</dbReference>
<dbReference type="Gene3D" id="1.10.1790.10">
    <property type="entry name" value="PRD domain"/>
    <property type="match status" value="1"/>
</dbReference>
<gene>
    <name evidence="7" type="ORF">IO98_06060</name>
</gene>
<dbReference type="GO" id="GO:0006355">
    <property type="term" value="P:regulation of DNA-templated transcription"/>
    <property type="evidence" value="ECO:0007669"/>
    <property type="project" value="InterPro"/>
</dbReference>
<keyword evidence="3" id="KW-0010">Activator</keyword>
<evidence type="ECO:0000256" key="1">
    <source>
        <dbReference type="ARBA" id="ARBA00022737"/>
    </source>
</evidence>
<keyword evidence="8" id="KW-1185">Reference proteome</keyword>
<sequence>MKEDKIALYNNKILQCLLNGETYTILQLADNVGLSEKTVRTRMKQLDEWLEAEGLGKIEKRRGTGIWLELDGRQRKILESRLEFGDNPAGDFDNRNIQLMGKLLKMKPGEVVTLQQLADSLYLSPPTVSNLLKDISGWFEERNIKITAVRNKGICLIGKEYSFRIAIKDYMLDMLPEIMEALFGTYAPGVDAAHIRRMIVEAENAWRIELADHSFKMVWIMTCLSVSRKGLDDGLLSSNMQEENIQRYNEYSFAESIYQRIGREYQVDLSEDDNVLLAVLLLSAKKLKSFTDVSDEDYAMQYDKNLEHFVKLVIETIGDLLEADLSGDQMLYEGLLIHMRSAIFRMKYSTVAGDSISKYVKNEYKQTFLAAWSTSSLFEEYYDVQVTEDELAGIALYIQAAIIRRKKGRPLTALLVSQRGMAACQLSIEMIKYSIPEITDIQAVSRHDFKLSHHPETDIIINGSGRDIEDSRVVIVEDRIGEKEIEIIRRKAAHVTRLRNKPDFQFNSLCHQLFEVDLILVRPKAKDKDQLITMMVKRLEEKGDVTQNYLESVFDRERATTTSIGRGIAIPHGNMAEVNESRIVVAILDKPVKWHEDMVDTIFLLAIKMTSKFEIKRTKQFYKDFLLLTENDDNMEAMKRLESSLEVYQYFIK</sequence>
<keyword evidence="1" id="KW-0677">Repeat</keyword>
<name>A0A084JPQ7_9FIRM</name>
<dbReference type="InterPro" id="IPR036634">
    <property type="entry name" value="PRD_sf"/>
</dbReference>
<dbReference type="Pfam" id="PF00874">
    <property type="entry name" value="PRD"/>
    <property type="match status" value="1"/>
</dbReference>
<dbReference type="Gene3D" id="1.10.10.10">
    <property type="entry name" value="Winged helix-like DNA-binding domain superfamily/Winged helix DNA-binding domain"/>
    <property type="match status" value="1"/>
</dbReference>
<dbReference type="InterPro" id="IPR007737">
    <property type="entry name" value="Mga_HTH"/>
</dbReference>
<keyword evidence="4" id="KW-0804">Transcription</keyword>
<dbReference type="OrthoDB" id="3175596at2"/>
<dbReference type="InterPro" id="IPR002178">
    <property type="entry name" value="PTS_EIIA_type-2_dom"/>
</dbReference>
<evidence type="ECO:0000256" key="3">
    <source>
        <dbReference type="ARBA" id="ARBA00023159"/>
    </source>
</evidence>
<dbReference type="Proteomes" id="UP000028525">
    <property type="component" value="Unassembled WGS sequence"/>
</dbReference>
<evidence type="ECO:0000313" key="7">
    <source>
        <dbReference type="EMBL" id="KEZ90941.1"/>
    </source>
</evidence>
<dbReference type="AlphaFoldDB" id="A0A084JPQ7"/>
<dbReference type="EMBL" id="JPME01000008">
    <property type="protein sequence ID" value="KEZ90941.1"/>
    <property type="molecule type" value="Genomic_DNA"/>
</dbReference>
<dbReference type="PANTHER" id="PTHR30185:SF18">
    <property type="entry name" value="TRANSCRIPTIONAL REGULATOR MTLR"/>
    <property type="match status" value="1"/>
</dbReference>
<evidence type="ECO:0000256" key="2">
    <source>
        <dbReference type="ARBA" id="ARBA00023015"/>
    </source>
</evidence>
<dbReference type="SUPFAM" id="SSF63520">
    <property type="entry name" value="PTS-regulatory domain, PRD"/>
    <property type="match status" value="1"/>
</dbReference>
<feature type="domain" description="PTS EIIA type-2" evidence="5">
    <location>
        <begin position="512"/>
        <end position="653"/>
    </location>
</feature>
<dbReference type="RefSeq" id="WP_038278999.1">
    <property type="nucleotide sequence ID" value="NZ_JPME01000008.1"/>
</dbReference>
<evidence type="ECO:0000259" key="5">
    <source>
        <dbReference type="PROSITE" id="PS51094"/>
    </source>
</evidence>
<dbReference type="InterPro" id="IPR050661">
    <property type="entry name" value="BglG_antiterminators"/>
</dbReference>
<feature type="domain" description="PRD" evidence="6">
    <location>
        <begin position="301"/>
        <end position="408"/>
    </location>
</feature>
<dbReference type="PROSITE" id="PS51094">
    <property type="entry name" value="PTS_EIIA_TYPE_2"/>
    <property type="match status" value="1"/>
</dbReference>
<dbReference type="InterPro" id="IPR016152">
    <property type="entry name" value="PTrfase/Anion_transptr"/>
</dbReference>
<dbReference type="InterPro" id="IPR011608">
    <property type="entry name" value="PRD"/>
</dbReference>
<dbReference type="Pfam" id="PF13412">
    <property type="entry name" value="HTH_24"/>
    <property type="match status" value="1"/>
</dbReference>
<reference evidence="7 8" key="1">
    <citation type="submission" date="2014-07" db="EMBL/GenBank/DDBJ databases">
        <title>Draft genome of Clostridium celerecrescens 152B isolated from sediments associated with methane hydrate from Krishna Godavari basin.</title>
        <authorList>
            <person name="Honkalas V.S."/>
            <person name="Dabir A.P."/>
            <person name="Arora P."/>
            <person name="Dhakephalkar P.K."/>
        </authorList>
    </citation>
    <scope>NUCLEOTIDE SEQUENCE [LARGE SCALE GENOMIC DNA]</scope>
    <source>
        <strain evidence="7 8">152B</strain>
    </source>
</reference>
<organism evidence="7 8">
    <name type="scientific">Lacrimispora celerecrescens</name>
    <dbReference type="NCBI Taxonomy" id="29354"/>
    <lineage>
        <taxon>Bacteria</taxon>
        <taxon>Bacillati</taxon>
        <taxon>Bacillota</taxon>
        <taxon>Clostridia</taxon>
        <taxon>Lachnospirales</taxon>
        <taxon>Lachnospiraceae</taxon>
        <taxon>Lacrimispora</taxon>
    </lineage>
</organism>
<dbReference type="PROSITE" id="PS00372">
    <property type="entry name" value="PTS_EIIA_TYPE_2_HIS"/>
    <property type="match status" value="1"/>
</dbReference>
<dbReference type="Gene3D" id="3.40.930.10">
    <property type="entry name" value="Mannitol-specific EII, Chain A"/>
    <property type="match status" value="1"/>
</dbReference>
<evidence type="ECO:0000259" key="6">
    <source>
        <dbReference type="PROSITE" id="PS51372"/>
    </source>
</evidence>
<dbReference type="Pfam" id="PF00359">
    <property type="entry name" value="PTS_EIIA_2"/>
    <property type="match status" value="1"/>
</dbReference>
<comment type="caution">
    <text evidence="7">The sequence shown here is derived from an EMBL/GenBank/DDBJ whole genome shotgun (WGS) entry which is preliminary data.</text>
</comment>
<dbReference type="PROSITE" id="PS51372">
    <property type="entry name" value="PRD_2"/>
    <property type="match status" value="1"/>
</dbReference>
<accession>A0A084JPQ7</accession>
<proteinExistence type="predicted"/>
<evidence type="ECO:0000256" key="4">
    <source>
        <dbReference type="ARBA" id="ARBA00023163"/>
    </source>
</evidence>